<dbReference type="InterPro" id="IPR048846">
    <property type="entry name" value="PaaX-like_central"/>
</dbReference>
<reference evidence="2 3" key="1">
    <citation type="journal article" date="2015" name="Nature">
        <title>rRNA introns, odd ribosomes, and small enigmatic genomes across a large radiation of phyla.</title>
        <authorList>
            <person name="Brown C.T."/>
            <person name="Hug L.A."/>
            <person name="Thomas B.C."/>
            <person name="Sharon I."/>
            <person name="Castelle C.J."/>
            <person name="Singh A."/>
            <person name="Wilkins M.J."/>
            <person name="Williams K.H."/>
            <person name="Banfield J.F."/>
        </authorList>
    </citation>
    <scope>NUCLEOTIDE SEQUENCE [LARGE SCALE GENOMIC DNA]</scope>
</reference>
<evidence type="ECO:0000313" key="3">
    <source>
        <dbReference type="Proteomes" id="UP000034952"/>
    </source>
</evidence>
<protein>
    <recommendedName>
        <fullName evidence="1">Transcriptional repressor PaaX-like central Cas2-like domain-containing protein</fullName>
    </recommendedName>
</protein>
<accession>A0A0G0BSD6</accession>
<dbReference type="Pfam" id="PF20803">
    <property type="entry name" value="PaaX_M"/>
    <property type="match status" value="1"/>
</dbReference>
<dbReference type="AlphaFoldDB" id="A0A0G0BSD6"/>
<dbReference type="SUPFAM" id="SSF46785">
    <property type="entry name" value="Winged helix' DNA-binding domain"/>
    <property type="match status" value="1"/>
</dbReference>
<feature type="domain" description="Transcriptional repressor PaaX-like central Cas2-like" evidence="1">
    <location>
        <begin position="87"/>
        <end position="167"/>
    </location>
</feature>
<dbReference type="Proteomes" id="UP000034952">
    <property type="component" value="Unassembled WGS sequence"/>
</dbReference>
<dbReference type="Gene3D" id="1.10.10.10">
    <property type="entry name" value="Winged helix-like DNA-binding domain superfamily/Winged helix DNA-binding domain"/>
    <property type="match status" value="1"/>
</dbReference>
<dbReference type="Gene3D" id="3.30.70.2650">
    <property type="match status" value="1"/>
</dbReference>
<sequence>MKKRDFSKKIIKILSEKPAISAGELEKKIVLDKDSQYALNRSIKGLKDAGLIESIYSGQNQYTKLTKEGKKRANSLKLECENALISNTWDGFWRIILLDMPEDRKSEREALRYLLKKAGFACLKNSVWISMYPFEHLFTNIKKDLNLSTELIIIVTDKIDEETEKEFISCIQK</sequence>
<dbReference type="InterPro" id="IPR036388">
    <property type="entry name" value="WH-like_DNA-bd_sf"/>
</dbReference>
<dbReference type="EMBL" id="LBPY01000005">
    <property type="protein sequence ID" value="KKP66546.1"/>
    <property type="molecule type" value="Genomic_DNA"/>
</dbReference>
<name>A0A0G0BSD6_9BACT</name>
<organism evidence="2 3">
    <name type="scientific">Candidatus Nomurabacteria bacterium GW2011_GWE1_35_16</name>
    <dbReference type="NCBI Taxonomy" id="1618761"/>
    <lineage>
        <taxon>Bacteria</taxon>
        <taxon>Candidatus Nomuraibacteriota</taxon>
    </lineage>
</organism>
<comment type="caution">
    <text evidence="2">The sequence shown here is derived from an EMBL/GenBank/DDBJ whole genome shotgun (WGS) entry which is preliminary data.</text>
</comment>
<evidence type="ECO:0000259" key="1">
    <source>
        <dbReference type="Pfam" id="PF20803"/>
    </source>
</evidence>
<proteinExistence type="predicted"/>
<evidence type="ECO:0000313" key="2">
    <source>
        <dbReference type="EMBL" id="KKP66546.1"/>
    </source>
</evidence>
<dbReference type="InterPro" id="IPR036390">
    <property type="entry name" value="WH_DNA-bd_sf"/>
</dbReference>
<gene>
    <name evidence="2" type="ORF">UR64_C0005G0008</name>
</gene>